<keyword evidence="6" id="KW-1185">Reference proteome</keyword>
<evidence type="ECO:0000256" key="2">
    <source>
        <dbReference type="ARBA" id="ARBA00023136"/>
    </source>
</evidence>
<dbReference type="GO" id="GO:0005886">
    <property type="term" value="C:plasma membrane"/>
    <property type="evidence" value="ECO:0007669"/>
    <property type="project" value="TreeGrafter"/>
</dbReference>
<reference evidence="4" key="1">
    <citation type="submission" date="2023-02" db="EMBL/GenBank/DDBJ databases">
        <title>Genome of toxic invasive species Heracleum sosnowskyi carries increased number of genes despite the absence of recent whole-genome duplications.</title>
        <authorList>
            <person name="Schelkunov M."/>
            <person name="Shtratnikova V."/>
            <person name="Makarenko M."/>
            <person name="Klepikova A."/>
            <person name="Omelchenko D."/>
            <person name="Novikova G."/>
            <person name="Obukhova E."/>
            <person name="Bogdanov V."/>
            <person name="Penin A."/>
            <person name="Logacheva M."/>
        </authorList>
    </citation>
    <scope>NUCLEOTIDE SEQUENCE</scope>
    <source>
        <strain evidence="4">Hsosn_3</strain>
        <tissue evidence="4">Leaf</tissue>
    </source>
</reference>
<dbReference type="GO" id="GO:0098542">
    <property type="term" value="P:defense response to other organism"/>
    <property type="evidence" value="ECO:0007669"/>
    <property type="project" value="InterPro"/>
</dbReference>
<keyword evidence="3" id="KW-1133">Transmembrane helix</keyword>
<proteinExistence type="predicted"/>
<sequence>MGETKCENHEEIQWGRLWTWFYRSVIALIIIFGVISLITRLVLNPKNPRFTIQDATLYNFSVSSSPDLFTSVFQVTINSHNPNGKLGLYYKNLNAFATYRDQIVSEFTTIPPTYQGNNDWNIWSPFIKGINIPISPYNVYALNQDQANGVIPITIKIIGNLKWKALSRKWGDYDLHVTCRVLIPVGSQIQDSFAVGKSIKYLLSVNCKVNF</sequence>
<dbReference type="GO" id="GO:0009506">
    <property type="term" value="C:plasmodesma"/>
    <property type="evidence" value="ECO:0007669"/>
    <property type="project" value="TreeGrafter"/>
</dbReference>
<evidence type="ECO:0000313" key="5">
    <source>
        <dbReference type="EMBL" id="KAK1397295.1"/>
    </source>
</evidence>
<reference evidence="4" key="2">
    <citation type="submission" date="2023-05" db="EMBL/GenBank/DDBJ databases">
        <authorList>
            <person name="Schelkunov M.I."/>
        </authorList>
    </citation>
    <scope>NUCLEOTIDE SEQUENCE</scope>
    <source>
        <strain evidence="4">Hsosn_3</strain>
        <tissue evidence="4">Leaf</tissue>
    </source>
</reference>
<dbReference type="AlphaFoldDB" id="A0AAD8J3Z8"/>
<name>A0AAD8J3Z8_9APIA</name>
<organism evidence="4 6">
    <name type="scientific">Heracleum sosnowskyi</name>
    <dbReference type="NCBI Taxonomy" id="360622"/>
    <lineage>
        <taxon>Eukaryota</taxon>
        <taxon>Viridiplantae</taxon>
        <taxon>Streptophyta</taxon>
        <taxon>Embryophyta</taxon>
        <taxon>Tracheophyta</taxon>
        <taxon>Spermatophyta</taxon>
        <taxon>Magnoliopsida</taxon>
        <taxon>eudicotyledons</taxon>
        <taxon>Gunneridae</taxon>
        <taxon>Pentapetalae</taxon>
        <taxon>asterids</taxon>
        <taxon>campanulids</taxon>
        <taxon>Apiales</taxon>
        <taxon>Apiaceae</taxon>
        <taxon>Apioideae</taxon>
        <taxon>apioid superclade</taxon>
        <taxon>Tordylieae</taxon>
        <taxon>Tordyliinae</taxon>
        <taxon>Heracleum</taxon>
    </lineage>
</organism>
<dbReference type="PANTHER" id="PTHR31415:SF166">
    <property type="entry name" value="LATE EMBRYOGENESIS ABUNDANT (LEA) HYDROXYPROLINE-RICH GLYCOPROTEIN FAMILY"/>
    <property type="match status" value="1"/>
</dbReference>
<comment type="subcellular location">
    <subcellularLocation>
        <location evidence="1">Membrane</location>
    </subcellularLocation>
</comment>
<keyword evidence="3" id="KW-0812">Transmembrane</keyword>
<dbReference type="InterPro" id="IPR044839">
    <property type="entry name" value="NDR1-like"/>
</dbReference>
<evidence type="ECO:0000256" key="3">
    <source>
        <dbReference type="SAM" id="Phobius"/>
    </source>
</evidence>
<accession>A0AAD8J3Z8</accession>
<comment type="caution">
    <text evidence="4">The sequence shown here is derived from an EMBL/GenBank/DDBJ whole genome shotgun (WGS) entry which is preliminary data.</text>
</comment>
<keyword evidence="2 3" id="KW-0472">Membrane</keyword>
<dbReference type="Proteomes" id="UP001237642">
    <property type="component" value="Unassembled WGS sequence"/>
</dbReference>
<evidence type="ECO:0000313" key="6">
    <source>
        <dbReference type="Proteomes" id="UP001237642"/>
    </source>
</evidence>
<protein>
    <recommendedName>
        <fullName evidence="7">Late embryogenesis abundant protein LEA-2 subgroup domain-containing protein</fullName>
    </recommendedName>
</protein>
<evidence type="ECO:0000256" key="1">
    <source>
        <dbReference type="ARBA" id="ARBA00004370"/>
    </source>
</evidence>
<evidence type="ECO:0000313" key="4">
    <source>
        <dbReference type="EMBL" id="KAK1397252.1"/>
    </source>
</evidence>
<gene>
    <name evidence="4" type="ORF">POM88_007115</name>
    <name evidence="5" type="ORF">POM88_007158</name>
</gene>
<dbReference type="EMBL" id="JAUIZM010000002">
    <property type="protein sequence ID" value="KAK1397252.1"/>
    <property type="molecule type" value="Genomic_DNA"/>
</dbReference>
<evidence type="ECO:0008006" key="7">
    <source>
        <dbReference type="Google" id="ProtNLM"/>
    </source>
</evidence>
<dbReference type="PANTHER" id="PTHR31415">
    <property type="entry name" value="OS05G0367900 PROTEIN"/>
    <property type="match status" value="1"/>
</dbReference>
<feature type="transmembrane region" description="Helical" evidence="3">
    <location>
        <begin position="20"/>
        <end position="43"/>
    </location>
</feature>
<dbReference type="EMBL" id="JAUIZM010000002">
    <property type="protein sequence ID" value="KAK1397295.1"/>
    <property type="molecule type" value="Genomic_DNA"/>
</dbReference>